<proteinExistence type="inferred from homology"/>
<dbReference type="SUPFAM" id="SSF54001">
    <property type="entry name" value="Cysteine proteinases"/>
    <property type="match status" value="1"/>
</dbReference>
<dbReference type="Proteomes" id="UP000276991">
    <property type="component" value="Unassembled WGS sequence"/>
</dbReference>
<dbReference type="GO" id="GO:0016579">
    <property type="term" value="P:protein deubiquitination"/>
    <property type="evidence" value="ECO:0007669"/>
    <property type="project" value="InterPro"/>
</dbReference>
<evidence type="ECO:0000313" key="5">
    <source>
        <dbReference type="Proteomes" id="UP000276991"/>
    </source>
</evidence>
<dbReference type="GO" id="GO:0005829">
    <property type="term" value="C:cytosol"/>
    <property type="evidence" value="ECO:0007669"/>
    <property type="project" value="TreeGrafter"/>
</dbReference>
<evidence type="ECO:0000256" key="1">
    <source>
        <dbReference type="ARBA" id="ARBA00009085"/>
    </source>
</evidence>
<dbReference type="GO" id="GO:0005634">
    <property type="term" value="C:nucleus"/>
    <property type="evidence" value="ECO:0007669"/>
    <property type="project" value="TreeGrafter"/>
</dbReference>
<dbReference type="InterPro" id="IPR038765">
    <property type="entry name" value="Papain-like_cys_pep_sf"/>
</dbReference>
<comment type="similarity">
    <text evidence="1">Belongs to the peptidase C19 family.</text>
</comment>
<reference evidence="4 5" key="1">
    <citation type="submission" date="2018-08" db="EMBL/GenBank/DDBJ databases">
        <authorList>
            <person name="Laetsch R D."/>
            <person name="Stevens L."/>
            <person name="Kumar S."/>
            <person name="Blaxter L. M."/>
        </authorList>
    </citation>
    <scope>NUCLEOTIDE SEQUENCE [LARGE SCALE GENOMIC DNA]</scope>
</reference>
<feature type="region of interest" description="Disordered" evidence="2">
    <location>
        <begin position="121"/>
        <end position="140"/>
    </location>
</feature>
<dbReference type="PROSITE" id="PS50235">
    <property type="entry name" value="USP_3"/>
    <property type="match status" value="1"/>
</dbReference>
<organism evidence="4 5">
    <name type="scientific">Acanthocheilonema viteae</name>
    <name type="common">Filarial nematode worm</name>
    <name type="synonym">Dipetalonema viteae</name>
    <dbReference type="NCBI Taxonomy" id="6277"/>
    <lineage>
        <taxon>Eukaryota</taxon>
        <taxon>Metazoa</taxon>
        <taxon>Ecdysozoa</taxon>
        <taxon>Nematoda</taxon>
        <taxon>Chromadorea</taxon>
        <taxon>Rhabditida</taxon>
        <taxon>Spirurina</taxon>
        <taxon>Spiruromorpha</taxon>
        <taxon>Filarioidea</taxon>
        <taxon>Onchocercidae</taxon>
        <taxon>Acanthocheilonema</taxon>
    </lineage>
</organism>
<evidence type="ECO:0000313" key="4">
    <source>
        <dbReference type="EMBL" id="VBB34275.1"/>
    </source>
</evidence>
<dbReference type="PANTHER" id="PTHR24006">
    <property type="entry name" value="UBIQUITIN CARBOXYL-TERMINAL HYDROLASE"/>
    <property type="match status" value="1"/>
</dbReference>
<dbReference type="InterPro" id="IPR028889">
    <property type="entry name" value="USP"/>
</dbReference>
<keyword evidence="5" id="KW-1185">Reference proteome</keyword>
<feature type="domain" description="USP" evidence="3">
    <location>
        <begin position="190"/>
        <end position="358"/>
    </location>
</feature>
<evidence type="ECO:0000256" key="2">
    <source>
        <dbReference type="SAM" id="MobiDB-lite"/>
    </source>
</evidence>
<dbReference type="GO" id="GO:0000082">
    <property type="term" value="P:G1/S transition of mitotic cell cycle"/>
    <property type="evidence" value="ECO:0007669"/>
    <property type="project" value="TreeGrafter"/>
</dbReference>
<name>A0A498SKV9_ACAVI</name>
<dbReference type="EMBL" id="UPTC01003282">
    <property type="protein sequence ID" value="VBB34275.1"/>
    <property type="molecule type" value="Genomic_DNA"/>
</dbReference>
<dbReference type="PANTHER" id="PTHR24006:SF915">
    <property type="entry name" value="UBIQUITIN CARBOXYL-TERMINAL HYDROLASE-RELATED"/>
    <property type="match status" value="1"/>
</dbReference>
<accession>A0A498SKV9</accession>
<dbReference type="STRING" id="6277.A0A498SKV9"/>
<dbReference type="InterPro" id="IPR050164">
    <property type="entry name" value="Peptidase_C19"/>
</dbReference>
<dbReference type="InterPro" id="IPR001394">
    <property type="entry name" value="Peptidase_C19_UCH"/>
</dbReference>
<dbReference type="Pfam" id="PF00443">
    <property type="entry name" value="UCH"/>
    <property type="match status" value="1"/>
</dbReference>
<dbReference type="OrthoDB" id="5813749at2759"/>
<protein>
    <recommendedName>
        <fullName evidence="3">USP domain-containing protein</fullName>
    </recommendedName>
</protein>
<sequence>MNASQVMVLKPGQFKVKVLSVLLKPASWPEITMTLSEDKAGITFLFGDDQIIFPFGSFTGLPWLPPLENNMRFGFLGLTNVDIFVEFKSHEDLLDAHRLLKNKYLVSSQFTSPILSPHGNVTKNMDSGKSASSLDSTKNEMPSQVNQSVVWKPSLKRIKKSFNLDAEQNAAETEDLSTEAFPRLYRKLLGRFANLGNTCYMNSILQGLFANWIFVKELYKFCMKIEERGLNLDEEMPLSLVVASLARGRGNTISDLKIKLLEAIQSTADFMGDGQQDALEFLVSILGHIEEECDVMLCEQYGIQDKQERNTKNPVTSNFAFIIESSIKCDRCEAITKNEEQSVILPVSIQMLEQDITR</sequence>
<dbReference type="Gene3D" id="3.90.70.10">
    <property type="entry name" value="Cysteine proteinases"/>
    <property type="match status" value="1"/>
</dbReference>
<gene>
    <name evidence="4" type="ORF">NAV_LOCUS9066</name>
</gene>
<dbReference type="AlphaFoldDB" id="A0A498SKV9"/>
<dbReference type="GO" id="GO:0004843">
    <property type="term" value="F:cysteine-type deubiquitinase activity"/>
    <property type="evidence" value="ECO:0007669"/>
    <property type="project" value="InterPro"/>
</dbReference>
<evidence type="ECO:0000259" key="3">
    <source>
        <dbReference type="PROSITE" id="PS50235"/>
    </source>
</evidence>